<dbReference type="GO" id="GO:0008360">
    <property type="term" value="P:regulation of cell shape"/>
    <property type="evidence" value="ECO:0007669"/>
    <property type="project" value="UniProtKB-KW"/>
</dbReference>
<feature type="active site" description="Proton donor" evidence="19">
    <location>
        <position position="240"/>
    </location>
</feature>
<dbReference type="Gene3D" id="3.30.465.10">
    <property type="match status" value="1"/>
</dbReference>
<keyword evidence="12 19" id="KW-0133">Cell shape</keyword>
<keyword evidence="8 19" id="KW-0132">Cell division</keyword>
<dbReference type="AlphaFoldDB" id="A0A9D1KTG5"/>
<reference evidence="21" key="1">
    <citation type="submission" date="2020-10" db="EMBL/GenBank/DDBJ databases">
        <authorList>
            <person name="Gilroy R."/>
        </authorList>
    </citation>
    <scope>NUCLEOTIDE SEQUENCE</scope>
    <source>
        <strain evidence="21">1383</strain>
    </source>
</reference>
<evidence type="ECO:0000256" key="3">
    <source>
        <dbReference type="ARBA" id="ARBA00004496"/>
    </source>
</evidence>
<evidence type="ECO:0000256" key="6">
    <source>
        <dbReference type="ARBA" id="ARBA00015188"/>
    </source>
</evidence>
<feature type="active site" evidence="19">
    <location>
        <position position="164"/>
    </location>
</feature>
<dbReference type="NCBIfam" id="NF010478">
    <property type="entry name" value="PRK13903.1"/>
    <property type="match status" value="1"/>
</dbReference>
<sequence length="354" mass="39340">MQIQENISLKPYNTFGMEVRARYFARVASADQVAWAVRWAREHACPLMPLSGGSNLLLLEDLDALVLHMDSRGIEVLDRQGDCTLVRAAGGEVWHDFVRWAVEHRLGGVENLAFIPGRVGAAPVQNIGAYGAEARDAIEWVEVLDVRTGQQVALPAEECRFGYRESAFKHEFRGRYIILSVVFRLCDADRYTLKLDYGPIRRALAQQGIASPGLADVARTVEAIRRAKLPDPTRIGNSGSFFKNPVVDRTTFERLSDRYPDLPSFDPESPSPQHYKKIPAAWLIERAGWKGYRRGDAGVHTAQALVLVNYGKATGSEILSLCHDICADVGEKFGVEIRPEVNIVDNASLADLRP</sequence>
<dbReference type="GO" id="GO:0071555">
    <property type="term" value="P:cell wall organization"/>
    <property type="evidence" value="ECO:0007669"/>
    <property type="project" value="UniProtKB-KW"/>
</dbReference>
<dbReference type="NCBIfam" id="NF000755">
    <property type="entry name" value="PRK00046.1"/>
    <property type="match status" value="1"/>
</dbReference>
<dbReference type="InterPro" id="IPR006094">
    <property type="entry name" value="Oxid_FAD_bind_N"/>
</dbReference>
<organism evidence="21 22">
    <name type="scientific">Candidatus Merdimorpha stercoravium</name>
    <dbReference type="NCBI Taxonomy" id="2840863"/>
    <lineage>
        <taxon>Bacteria</taxon>
        <taxon>Pseudomonadati</taxon>
        <taxon>Bacteroidota</taxon>
        <taxon>Flavobacteriia</taxon>
        <taxon>Flavobacteriales</taxon>
        <taxon>Candidatus Merdimorpha</taxon>
    </lineage>
</organism>
<evidence type="ECO:0000256" key="2">
    <source>
        <dbReference type="ARBA" id="ARBA00003921"/>
    </source>
</evidence>
<dbReference type="InterPro" id="IPR011601">
    <property type="entry name" value="MurB_C"/>
</dbReference>
<dbReference type="Gene3D" id="3.90.78.10">
    <property type="entry name" value="UDP-N-acetylenolpyruvoylglucosamine reductase, C-terminal domain"/>
    <property type="match status" value="1"/>
</dbReference>
<dbReference type="GO" id="GO:0009252">
    <property type="term" value="P:peptidoglycan biosynthetic process"/>
    <property type="evidence" value="ECO:0007669"/>
    <property type="project" value="UniProtKB-UniRule"/>
</dbReference>
<dbReference type="GO" id="GO:0005829">
    <property type="term" value="C:cytosol"/>
    <property type="evidence" value="ECO:0007669"/>
    <property type="project" value="TreeGrafter"/>
</dbReference>
<dbReference type="Pfam" id="PF01565">
    <property type="entry name" value="FAD_binding_4"/>
    <property type="match status" value="1"/>
</dbReference>
<feature type="active site" evidence="19">
    <location>
        <position position="340"/>
    </location>
</feature>
<comment type="cofactor">
    <cofactor evidence="1 19">
        <name>FAD</name>
        <dbReference type="ChEBI" id="CHEBI:57692"/>
    </cofactor>
</comment>
<comment type="function">
    <text evidence="2 19">Cell wall formation.</text>
</comment>
<evidence type="ECO:0000313" key="22">
    <source>
        <dbReference type="Proteomes" id="UP000824161"/>
    </source>
</evidence>
<keyword evidence="13 19" id="KW-0573">Peptidoglycan synthesis</keyword>
<evidence type="ECO:0000256" key="12">
    <source>
        <dbReference type="ARBA" id="ARBA00022960"/>
    </source>
</evidence>
<evidence type="ECO:0000256" key="16">
    <source>
        <dbReference type="ARBA" id="ARBA00023316"/>
    </source>
</evidence>
<dbReference type="Gene3D" id="3.30.43.10">
    <property type="entry name" value="Uridine Diphospho-n-acetylenolpyruvylglucosamine Reductase, domain 2"/>
    <property type="match status" value="1"/>
</dbReference>
<dbReference type="GO" id="GO:0051301">
    <property type="term" value="P:cell division"/>
    <property type="evidence" value="ECO:0007669"/>
    <property type="project" value="UniProtKB-KW"/>
</dbReference>
<dbReference type="EC" id="1.3.1.98" evidence="5 19"/>
<dbReference type="InterPro" id="IPR036635">
    <property type="entry name" value="MurB_C_sf"/>
</dbReference>
<protein>
    <recommendedName>
        <fullName evidence="6 19">UDP-N-acetylenolpyruvoylglucosamine reductase</fullName>
        <ecNumber evidence="5 19">1.3.1.98</ecNumber>
    </recommendedName>
    <alternativeName>
        <fullName evidence="17 19">UDP-N-acetylmuramate dehydrogenase</fullName>
    </alternativeName>
</protein>
<keyword evidence="7 19" id="KW-0963">Cytoplasm</keyword>
<comment type="pathway">
    <text evidence="4 19">Cell wall biogenesis; peptidoglycan biosynthesis.</text>
</comment>
<dbReference type="NCBIfam" id="TIGR00179">
    <property type="entry name" value="murB"/>
    <property type="match status" value="1"/>
</dbReference>
<dbReference type="SUPFAM" id="SSF56176">
    <property type="entry name" value="FAD-binding/transporter-associated domain-like"/>
    <property type="match status" value="1"/>
</dbReference>
<evidence type="ECO:0000256" key="7">
    <source>
        <dbReference type="ARBA" id="ARBA00022490"/>
    </source>
</evidence>
<comment type="caution">
    <text evidence="21">The sequence shown here is derived from an EMBL/GenBank/DDBJ whole genome shotgun (WGS) entry which is preliminary data.</text>
</comment>
<evidence type="ECO:0000256" key="15">
    <source>
        <dbReference type="ARBA" id="ARBA00023306"/>
    </source>
</evidence>
<evidence type="ECO:0000259" key="20">
    <source>
        <dbReference type="PROSITE" id="PS51387"/>
    </source>
</evidence>
<dbReference type="HAMAP" id="MF_00037">
    <property type="entry name" value="MurB"/>
    <property type="match status" value="1"/>
</dbReference>
<dbReference type="SUPFAM" id="SSF56194">
    <property type="entry name" value="Uridine diphospho-N-Acetylenolpyruvylglucosamine reductase, MurB, C-terminal domain"/>
    <property type="match status" value="1"/>
</dbReference>
<evidence type="ECO:0000256" key="19">
    <source>
        <dbReference type="HAMAP-Rule" id="MF_00037"/>
    </source>
</evidence>
<evidence type="ECO:0000256" key="5">
    <source>
        <dbReference type="ARBA" id="ARBA00012518"/>
    </source>
</evidence>
<keyword evidence="15 19" id="KW-0131">Cell cycle</keyword>
<dbReference type="PROSITE" id="PS51387">
    <property type="entry name" value="FAD_PCMH"/>
    <property type="match status" value="1"/>
</dbReference>
<dbReference type="GO" id="GO:0008762">
    <property type="term" value="F:UDP-N-acetylmuramate dehydrogenase activity"/>
    <property type="evidence" value="ECO:0007669"/>
    <property type="project" value="UniProtKB-UniRule"/>
</dbReference>
<dbReference type="PANTHER" id="PTHR21071:SF4">
    <property type="entry name" value="UDP-N-ACETYLENOLPYRUVOYLGLUCOSAMINE REDUCTASE"/>
    <property type="match status" value="1"/>
</dbReference>
<keyword evidence="14 19" id="KW-0560">Oxidoreductase</keyword>
<dbReference type="InterPro" id="IPR016166">
    <property type="entry name" value="FAD-bd_PCMH"/>
</dbReference>
<evidence type="ECO:0000256" key="14">
    <source>
        <dbReference type="ARBA" id="ARBA00023002"/>
    </source>
</evidence>
<name>A0A9D1KTG5_9FLAO</name>
<evidence type="ECO:0000256" key="1">
    <source>
        <dbReference type="ARBA" id="ARBA00001974"/>
    </source>
</evidence>
<evidence type="ECO:0000256" key="4">
    <source>
        <dbReference type="ARBA" id="ARBA00004752"/>
    </source>
</evidence>
<dbReference type="InterPro" id="IPR003170">
    <property type="entry name" value="MurB"/>
</dbReference>
<evidence type="ECO:0000256" key="17">
    <source>
        <dbReference type="ARBA" id="ARBA00031026"/>
    </source>
</evidence>
<accession>A0A9D1KTG5</accession>
<gene>
    <name evidence="19 21" type="primary">murB</name>
    <name evidence="21" type="ORF">IAC44_00790</name>
</gene>
<evidence type="ECO:0000256" key="13">
    <source>
        <dbReference type="ARBA" id="ARBA00022984"/>
    </source>
</evidence>
<comment type="similarity">
    <text evidence="19">Belongs to the MurB family.</text>
</comment>
<evidence type="ECO:0000256" key="9">
    <source>
        <dbReference type="ARBA" id="ARBA00022630"/>
    </source>
</evidence>
<keyword evidence="16 19" id="KW-0961">Cell wall biogenesis/degradation</keyword>
<evidence type="ECO:0000256" key="10">
    <source>
        <dbReference type="ARBA" id="ARBA00022827"/>
    </source>
</evidence>
<dbReference type="PANTHER" id="PTHR21071">
    <property type="entry name" value="UDP-N-ACETYLENOLPYRUVOYLGLUCOSAMINE REDUCTASE"/>
    <property type="match status" value="1"/>
</dbReference>
<keyword evidence="9 19" id="KW-0285">Flavoprotein</keyword>
<reference evidence="21" key="2">
    <citation type="journal article" date="2021" name="PeerJ">
        <title>Extensive microbial diversity within the chicken gut microbiome revealed by metagenomics and culture.</title>
        <authorList>
            <person name="Gilroy R."/>
            <person name="Ravi A."/>
            <person name="Getino M."/>
            <person name="Pursley I."/>
            <person name="Horton D.L."/>
            <person name="Alikhan N.F."/>
            <person name="Baker D."/>
            <person name="Gharbi K."/>
            <person name="Hall N."/>
            <person name="Watson M."/>
            <person name="Adriaenssens E.M."/>
            <person name="Foster-Nyarko E."/>
            <person name="Jarju S."/>
            <person name="Secka A."/>
            <person name="Antonio M."/>
            <person name="Oren A."/>
            <person name="Chaudhuri R.R."/>
            <person name="La Ragione R."/>
            <person name="Hildebrand F."/>
            <person name="Pallen M.J."/>
        </authorList>
    </citation>
    <scope>NUCLEOTIDE SEQUENCE</scope>
    <source>
        <strain evidence="21">1383</strain>
    </source>
</reference>
<dbReference type="InterPro" id="IPR016169">
    <property type="entry name" value="FAD-bd_PCMH_sub2"/>
</dbReference>
<dbReference type="InterPro" id="IPR036318">
    <property type="entry name" value="FAD-bd_PCMH-like_sf"/>
</dbReference>
<keyword evidence="10 19" id="KW-0274">FAD</keyword>
<dbReference type="InterPro" id="IPR016167">
    <property type="entry name" value="FAD-bd_PCMH_sub1"/>
</dbReference>
<dbReference type="Pfam" id="PF02873">
    <property type="entry name" value="MurB_C"/>
    <property type="match status" value="1"/>
</dbReference>
<dbReference type="Proteomes" id="UP000824161">
    <property type="component" value="Unassembled WGS sequence"/>
</dbReference>
<feature type="domain" description="FAD-binding PCMH-type" evidence="20">
    <location>
        <begin position="16"/>
        <end position="188"/>
    </location>
</feature>
<evidence type="ECO:0000256" key="11">
    <source>
        <dbReference type="ARBA" id="ARBA00022857"/>
    </source>
</evidence>
<evidence type="ECO:0000256" key="18">
    <source>
        <dbReference type="ARBA" id="ARBA00048914"/>
    </source>
</evidence>
<evidence type="ECO:0000313" key="21">
    <source>
        <dbReference type="EMBL" id="HIT97354.1"/>
    </source>
</evidence>
<keyword evidence="11 19" id="KW-0521">NADP</keyword>
<evidence type="ECO:0000256" key="8">
    <source>
        <dbReference type="ARBA" id="ARBA00022618"/>
    </source>
</evidence>
<comment type="subcellular location">
    <subcellularLocation>
        <location evidence="3 19">Cytoplasm</location>
    </subcellularLocation>
</comment>
<dbReference type="GO" id="GO:0071949">
    <property type="term" value="F:FAD binding"/>
    <property type="evidence" value="ECO:0007669"/>
    <property type="project" value="InterPro"/>
</dbReference>
<comment type="catalytic activity">
    <reaction evidence="18 19">
        <text>UDP-N-acetyl-alpha-D-muramate + NADP(+) = UDP-N-acetyl-3-O-(1-carboxyvinyl)-alpha-D-glucosamine + NADPH + H(+)</text>
        <dbReference type="Rhea" id="RHEA:12248"/>
        <dbReference type="ChEBI" id="CHEBI:15378"/>
        <dbReference type="ChEBI" id="CHEBI:57783"/>
        <dbReference type="ChEBI" id="CHEBI:58349"/>
        <dbReference type="ChEBI" id="CHEBI:68483"/>
        <dbReference type="ChEBI" id="CHEBI:70757"/>
        <dbReference type="EC" id="1.3.1.98"/>
    </reaction>
</comment>
<dbReference type="EMBL" id="DVLY01000017">
    <property type="protein sequence ID" value="HIT97354.1"/>
    <property type="molecule type" value="Genomic_DNA"/>
</dbReference>
<proteinExistence type="inferred from homology"/>